<feature type="region of interest" description="Disordered" evidence="1">
    <location>
        <begin position="555"/>
        <end position="588"/>
    </location>
</feature>
<evidence type="ECO:0000313" key="4">
    <source>
        <dbReference type="Proteomes" id="UP000542674"/>
    </source>
</evidence>
<keyword evidence="2" id="KW-0472">Membrane</keyword>
<dbReference type="Proteomes" id="UP000542674">
    <property type="component" value="Unassembled WGS sequence"/>
</dbReference>
<organism evidence="3 4">
    <name type="scientific">Saccharothrix violaceirubra</name>
    <dbReference type="NCBI Taxonomy" id="413306"/>
    <lineage>
        <taxon>Bacteria</taxon>
        <taxon>Bacillati</taxon>
        <taxon>Actinomycetota</taxon>
        <taxon>Actinomycetes</taxon>
        <taxon>Pseudonocardiales</taxon>
        <taxon>Pseudonocardiaceae</taxon>
        <taxon>Saccharothrix</taxon>
    </lineage>
</organism>
<protein>
    <submittedName>
        <fullName evidence="3">Uncharacterized protein</fullName>
    </submittedName>
</protein>
<name>A0A7W7SZH8_9PSEU</name>
<feature type="compositionally biased region" description="Basic and acidic residues" evidence="1">
    <location>
        <begin position="555"/>
        <end position="566"/>
    </location>
</feature>
<evidence type="ECO:0000256" key="1">
    <source>
        <dbReference type="SAM" id="MobiDB-lite"/>
    </source>
</evidence>
<dbReference type="EMBL" id="JACHJS010000001">
    <property type="protein sequence ID" value="MBB4963788.1"/>
    <property type="molecule type" value="Genomic_DNA"/>
</dbReference>
<dbReference type="AlphaFoldDB" id="A0A7W7SZH8"/>
<feature type="transmembrane region" description="Helical" evidence="2">
    <location>
        <begin position="53"/>
        <end position="72"/>
    </location>
</feature>
<sequence length="670" mass="72017">MVNPLIRASKDAGGRVAKHAASRLAVAAAPVAGLAGDFALSCTLWGLATPESLPWMTLGIGATTAGMVVLVHHLDRRRNMLGRVFALGTPILVGAHQIAAVMAGPVSQPLLGVWGWAGASVTGAWIVRRVLRRTQDATEGARRSLWDEVSTKVGGALEGSAYTPKEKSEDRLAGPLSLEGGETVDDAQRSLSKLESVLRLPPGGARITPSPDDSSQAELTLVRRDMLRESTPYTEPSALGGTPAQPYRIGVYEDGRPMMLPLHRPGWGETALLIMGMTGAGKTFGAYVIFAEEFTRRDTYTIYVDTVKGAQSLGPLAEGIRWVIRTEAEAHALMRALRDKVVPARADYLGRRGLKNWEPGCGIPRLRVHIEEGSGLFLGDKAFVQSMERIRSVGVEFTLSMQRPSYVSLDVAARAQFGAVLCFGVAEQEDAAFAMPDEVLEAGADPSRWKNERPACCYLVAPGVDRALWTTPGRTLGISDDQLRMLARWARLHGDDLDAMTTAAFGELYTTRVPVESMVGAAPSAPAAPVVPPTPVPVPVVDDEDDEAPVRDLLGDDFEEPWRPGADDPDPSVQPGIDDPLPIGGTDGDWERPAGPKATPAEAAALFEQRLLELQAQGVEEIRAGDLVDVARKAVRSPAWVYKSLNGRVDTGQLERTDTGFRFVRELVPA</sequence>
<accession>A0A7W7SZH8</accession>
<feature type="transmembrane region" description="Helical" evidence="2">
    <location>
        <begin position="24"/>
        <end position="47"/>
    </location>
</feature>
<feature type="region of interest" description="Disordered" evidence="1">
    <location>
        <begin position="157"/>
        <end position="181"/>
    </location>
</feature>
<comment type="caution">
    <text evidence="3">The sequence shown here is derived from an EMBL/GenBank/DDBJ whole genome shotgun (WGS) entry which is preliminary data.</text>
</comment>
<keyword evidence="2" id="KW-0812">Transmembrane</keyword>
<dbReference type="RefSeq" id="WP_184666533.1">
    <property type="nucleotide sequence ID" value="NZ_BAABAI010000034.1"/>
</dbReference>
<gene>
    <name evidence="3" type="ORF">F4559_001147</name>
</gene>
<feature type="transmembrane region" description="Helical" evidence="2">
    <location>
        <begin position="84"/>
        <end position="103"/>
    </location>
</feature>
<dbReference type="SUPFAM" id="SSF52540">
    <property type="entry name" value="P-loop containing nucleoside triphosphate hydrolases"/>
    <property type="match status" value="1"/>
</dbReference>
<evidence type="ECO:0000256" key="2">
    <source>
        <dbReference type="SAM" id="Phobius"/>
    </source>
</evidence>
<keyword evidence="4" id="KW-1185">Reference proteome</keyword>
<proteinExistence type="predicted"/>
<evidence type="ECO:0000313" key="3">
    <source>
        <dbReference type="EMBL" id="MBB4963788.1"/>
    </source>
</evidence>
<reference evidence="3 4" key="1">
    <citation type="submission" date="2020-08" db="EMBL/GenBank/DDBJ databases">
        <title>Sequencing the genomes of 1000 actinobacteria strains.</title>
        <authorList>
            <person name="Klenk H.-P."/>
        </authorList>
    </citation>
    <scope>NUCLEOTIDE SEQUENCE [LARGE SCALE GENOMIC DNA]</scope>
    <source>
        <strain evidence="3 4">DSM 45084</strain>
    </source>
</reference>
<dbReference type="InterPro" id="IPR027417">
    <property type="entry name" value="P-loop_NTPase"/>
</dbReference>
<dbReference type="Gene3D" id="3.40.50.300">
    <property type="entry name" value="P-loop containing nucleotide triphosphate hydrolases"/>
    <property type="match status" value="1"/>
</dbReference>
<keyword evidence="2" id="KW-1133">Transmembrane helix</keyword>